<dbReference type="Pfam" id="PF20906">
    <property type="entry name" value="S-Me-THD_C"/>
    <property type="match status" value="1"/>
</dbReference>
<dbReference type="Proteomes" id="UP000245469">
    <property type="component" value="Unassembled WGS sequence"/>
</dbReference>
<dbReference type="InterPro" id="IPR010318">
    <property type="entry name" value="S-Me-THD_N"/>
</dbReference>
<name>A0A315ZXD5_9ACTN</name>
<dbReference type="InterPro" id="IPR048350">
    <property type="entry name" value="S-Me-THD-like_C"/>
</dbReference>
<sequence length="361" mass="37168">MSDGELTAADVPALAAGALLYSPSLAPSSLETTVAWLTDLLERGGPLRVVPPRTLPPQAGCAAVCVIGSGSALADLPPTGDEFVTAVRELERLSGRPVEAVLPLSAATVSALVPAVVASQLGVPLLDADGMGRTFALIHHTAMHLAGLPVTPLVVAGATGESLSLRVPDAWRADALLRAGIDALGGWAALAAYPSTAGEVAAASLPGTVSRLVEVGRVLLASRDPDTTVARLAAVNGCRRVGRGRIVALEHLSRPTDATIPTHPSSVVVEQMGPDARQLRLELRSEIVAVFSDGALTAAAPDLITLLDVERGVIAPLDSLWPGDLVDVLVIPAHPVWYSAEALSMVGPASHGIPLDHPRRR</sequence>
<keyword evidence="4" id="KW-1185">Reference proteome</keyword>
<dbReference type="Pfam" id="PF06032">
    <property type="entry name" value="S-Me-THD_N"/>
    <property type="match status" value="1"/>
</dbReference>
<evidence type="ECO:0008006" key="5">
    <source>
        <dbReference type="Google" id="ProtNLM"/>
    </source>
</evidence>
<feature type="domain" description="S-Me-THD N-terminal" evidence="1">
    <location>
        <begin position="11"/>
        <end position="164"/>
    </location>
</feature>
<evidence type="ECO:0000259" key="2">
    <source>
        <dbReference type="Pfam" id="PF20906"/>
    </source>
</evidence>
<reference evidence="3 4" key="1">
    <citation type="submission" date="2018-03" db="EMBL/GenBank/DDBJ databases">
        <title>Genomic Encyclopedia of Archaeal and Bacterial Type Strains, Phase II (KMG-II): from individual species to whole genera.</title>
        <authorList>
            <person name="Goeker M."/>
        </authorList>
    </citation>
    <scope>NUCLEOTIDE SEQUENCE [LARGE SCALE GENOMIC DNA]</scope>
    <source>
        <strain evidence="3 4">DSM 44889</strain>
    </source>
</reference>
<organism evidence="3 4">
    <name type="scientific">Quadrisphaera granulorum</name>
    <dbReference type="NCBI Taxonomy" id="317664"/>
    <lineage>
        <taxon>Bacteria</taxon>
        <taxon>Bacillati</taxon>
        <taxon>Actinomycetota</taxon>
        <taxon>Actinomycetes</taxon>
        <taxon>Kineosporiales</taxon>
        <taxon>Kineosporiaceae</taxon>
        <taxon>Quadrisphaera</taxon>
    </lineage>
</organism>
<proteinExistence type="predicted"/>
<accession>A0A315ZXD5</accession>
<dbReference type="RefSeq" id="WP_170131574.1">
    <property type="nucleotide sequence ID" value="NZ_QGDQ01000025.1"/>
</dbReference>
<comment type="caution">
    <text evidence="3">The sequence shown here is derived from an EMBL/GenBank/DDBJ whole genome shotgun (WGS) entry which is preliminary data.</text>
</comment>
<dbReference type="SUPFAM" id="SSF160991">
    <property type="entry name" value="CV3147-like"/>
    <property type="match status" value="1"/>
</dbReference>
<dbReference type="EMBL" id="QGDQ01000025">
    <property type="protein sequence ID" value="PWJ49560.1"/>
    <property type="molecule type" value="Genomic_DNA"/>
</dbReference>
<dbReference type="AlphaFoldDB" id="A0A315ZXD5"/>
<evidence type="ECO:0000259" key="1">
    <source>
        <dbReference type="Pfam" id="PF06032"/>
    </source>
</evidence>
<dbReference type="Gene3D" id="3.40.1610.10">
    <property type="entry name" value="CV3147-like domain"/>
    <property type="match status" value="1"/>
</dbReference>
<evidence type="ECO:0000313" key="3">
    <source>
        <dbReference type="EMBL" id="PWJ49560.1"/>
    </source>
</evidence>
<evidence type="ECO:0000313" key="4">
    <source>
        <dbReference type="Proteomes" id="UP000245469"/>
    </source>
</evidence>
<dbReference type="InterPro" id="IPR027479">
    <property type="entry name" value="S-Me-THD_N_sf"/>
</dbReference>
<feature type="domain" description="S-Me-THD-like C-terminal" evidence="2">
    <location>
        <begin position="170"/>
        <end position="356"/>
    </location>
</feature>
<protein>
    <recommendedName>
        <fullName evidence="5">DUF917 family protein</fullName>
    </recommendedName>
</protein>
<gene>
    <name evidence="3" type="ORF">BXY45_12527</name>
</gene>